<dbReference type="GO" id="GO:0009254">
    <property type="term" value="P:peptidoglycan turnover"/>
    <property type="evidence" value="ECO:0007669"/>
    <property type="project" value="InterPro"/>
</dbReference>
<accession>A0A382P4L6</accession>
<protein>
    <recommendedName>
        <fullName evidence="2">Anhydro-N-acetylmuramic acid kinase</fullName>
    </recommendedName>
</protein>
<name>A0A382P4L6_9ZZZZ</name>
<dbReference type="EMBL" id="UINC01103970">
    <property type="protein sequence ID" value="SVC66781.1"/>
    <property type="molecule type" value="Genomic_DNA"/>
</dbReference>
<dbReference type="PANTHER" id="PTHR30605">
    <property type="entry name" value="ANHYDRO-N-ACETYLMURAMIC ACID KINASE"/>
    <property type="match status" value="1"/>
</dbReference>
<organism evidence="1">
    <name type="scientific">marine metagenome</name>
    <dbReference type="NCBI Taxonomy" id="408172"/>
    <lineage>
        <taxon>unclassified sequences</taxon>
        <taxon>metagenomes</taxon>
        <taxon>ecological metagenomes</taxon>
    </lineage>
</organism>
<evidence type="ECO:0008006" key="2">
    <source>
        <dbReference type="Google" id="ProtNLM"/>
    </source>
</evidence>
<dbReference type="InterPro" id="IPR005338">
    <property type="entry name" value="Anhydro_N_Ac-Mur_kinase"/>
</dbReference>
<dbReference type="GO" id="GO:0016773">
    <property type="term" value="F:phosphotransferase activity, alcohol group as acceptor"/>
    <property type="evidence" value="ECO:0007669"/>
    <property type="project" value="InterPro"/>
</dbReference>
<dbReference type="Gene3D" id="3.30.420.40">
    <property type="match status" value="1"/>
</dbReference>
<evidence type="ECO:0000313" key="1">
    <source>
        <dbReference type="EMBL" id="SVC66781.1"/>
    </source>
</evidence>
<dbReference type="GO" id="GO:0005524">
    <property type="term" value="F:ATP binding"/>
    <property type="evidence" value="ECO:0007669"/>
    <property type="project" value="InterPro"/>
</dbReference>
<dbReference type="AlphaFoldDB" id="A0A382P4L6"/>
<feature type="non-terminal residue" evidence="1">
    <location>
        <position position="132"/>
    </location>
</feature>
<feature type="non-terminal residue" evidence="1">
    <location>
        <position position="1"/>
    </location>
</feature>
<dbReference type="PANTHER" id="PTHR30605:SF0">
    <property type="entry name" value="ANHYDRO-N-ACETYLMURAMIC ACID KINASE"/>
    <property type="match status" value="1"/>
</dbReference>
<dbReference type="Pfam" id="PF03702">
    <property type="entry name" value="AnmK"/>
    <property type="match status" value="1"/>
</dbReference>
<sequence>MNELYIGLMSGTSADSIDSALVDLSKNKCDLLEKESTPINKELKNKIFETINRKNLNKNEIDILDLEMGKLFGHAVLDLLRKASVEANKIKAIGSHGQTIKHAPNEPKPYSLQIGNPKVITDLTKIKTVGDF</sequence>
<reference evidence="1" key="1">
    <citation type="submission" date="2018-05" db="EMBL/GenBank/DDBJ databases">
        <authorList>
            <person name="Lanie J.A."/>
            <person name="Ng W.-L."/>
            <person name="Kazmierczak K.M."/>
            <person name="Andrzejewski T.M."/>
            <person name="Davidsen T.M."/>
            <person name="Wayne K.J."/>
            <person name="Tettelin H."/>
            <person name="Glass J.I."/>
            <person name="Rusch D."/>
            <person name="Podicherti R."/>
            <person name="Tsui H.-C.T."/>
            <person name="Winkler M.E."/>
        </authorList>
    </citation>
    <scope>NUCLEOTIDE SEQUENCE</scope>
</reference>
<proteinExistence type="predicted"/>
<gene>
    <name evidence="1" type="ORF">METZ01_LOCUS319635</name>
</gene>
<dbReference type="GO" id="GO:0006040">
    <property type="term" value="P:amino sugar metabolic process"/>
    <property type="evidence" value="ECO:0007669"/>
    <property type="project" value="InterPro"/>
</dbReference>